<dbReference type="AlphaFoldDB" id="A0AAD9MSR6"/>
<feature type="compositionally biased region" description="Basic residues" evidence="1">
    <location>
        <begin position="95"/>
        <end position="105"/>
    </location>
</feature>
<dbReference type="EMBL" id="JAODUP010000788">
    <property type="protein sequence ID" value="KAK2144070.1"/>
    <property type="molecule type" value="Genomic_DNA"/>
</dbReference>
<evidence type="ECO:0000313" key="2">
    <source>
        <dbReference type="EMBL" id="KAK2144070.1"/>
    </source>
</evidence>
<feature type="region of interest" description="Disordered" evidence="1">
    <location>
        <begin position="80"/>
        <end position="112"/>
    </location>
</feature>
<feature type="region of interest" description="Disordered" evidence="1">
    <location>
        <begin position="183"/>
        <end position="266"/>
    </location>
</feature>
<comment type="caution">
    <text evidence="2">The sequence shown here is derived from an EMBL/GenBank/DDBJ whole genome shotgun (WGS) entry which is preliminary data.</text>
</comment>
<gene>
    <name evidence="2" type="ORF">LSH36_788g00031</name>
</gene>
<feature type="region of interest" description="Disordered" evidence="1">
    <location>
        <begin position="283"/>
        <end position="316"/>
    </location>
</feature>
<dbReference type="Proteomes" id="UP001208570">
    <property type="component" value="Unassembled WGS sequence"/>
</dbReference>
<reference evidence="2" key="1">
    <citation type="journal article" date="2023" name="Mol. Biol. Evol.">
        <title>Third-Generation Sequencing Reveals the Adaptive Role of the Epigenome in Three Deep-Sea Polychaetes.</title>
        <authorList>
            <person name="Perez M."/>
            <person name="Aroh O."/>
            <person name="Sun Y."/>
            <person name="Lan Y."/>
            <person name="Juniper S.K."/>
            <person name="Young C.R."/>
            <person name="Angers B."/>
            <person name="Qian P.Y."/>
        </authorList>
    </citation>
    <scope>NUCLEOTIDE SEQUENCE</scope>
    <source>
        <strain evidence="2">P08H-3</strain>
    </source>
</reference>
<proteinExistence type="predicted"/>
<evidence type="ECO:0000256" key="1">
    <source>
        <dbReference type="SAM" id="MobiDB-lite"/>
    </source>
</evidence>
<feature type="compositionally biased region" description="Polar residues" evidence="1">
    <location>
        <begin position="248"/>
        <end position="260"/>
    </location>
</feature>
<protein>
    <submittedName>
        <fullName evidence="2">Uncharacterized protein</fullName>
    </submittedName>
</protein>
<feature type="compositionally biased region" description="Basic residues" evidence="1">
    <location>
        <begin position="226"/>
        <end position="236"/>
    </location>
</feature>
<keyword evidence="3" id="KW-1185">Reference proteome</keyword>
<sequence length="316" mass="34612">MKLAQSSGSHDYVTMVTKPPKPPCWRDFVAQNKSGGSNAPTFTDLSAAMAGKPVTCSDQQIPALTGPTQTIGAETTHAHWASPSHVHAHSTSSKAPRKHRNRLHRTRSEMSIEQREIPDVNRTLTLAETKPREFGLRKTQFDAHIYIEENTRRCERWLEQVRASRPLEDVHFAQGSGIELEIPDEESGVCGHDNDNGSSDMDSASVDRSPRIPTVVLTSTLTPKLGRSRSRHKGKNKGNGPSPEISHVTGSDDNFLNDSVTGGPPEMPNCPINVIINDCDPADDRITRSGSVTRSHVEQDNTPPGGRECVAESFTR</sequence>
<name>A0AAD9MSR6_9ANNE</name>
<organism evidence="2 3">
    <name type="scientific">Paralvinella palmiformis</name>
    <dbReference type="NCBI Taxonomy" id="53620"/>
    <lineage>
        <taxon>Eukaryota</taxon>
        <taxon>Metazoa</taxon>
        <taxon>Spiralia</taxon>
        <taxon>Lophotrochozoa</taxon>
        <taxon>Annelida</taxon>
        <taxon>Polychaeta</taxon>
        <taxon>Sedentaria</taxon>
        <taxon>Canalipalpata</taxon>
        <taxon>Terebellida</taxon>
        <taxon>Terebelliformia</taxon>
        <taxon>Alvinellidae</taxon>
        <taxon>Paralvinella</taxon>
    </lineage>
</organism>
<evidence type="ECO:0000313" key="3">
    <source>
        <dbReference type="Proteomes" id="UP001208570"/>
    </source>
</evidence>
<accession>A0AAD9MSR6</accession>